<dbReference type="InterPro" id="IPR041330">
    <property type="entry name" value="KN17_SH3"/>
</dbReference>
<protein>
    <submittedName>
        <fullName evidence="7">DNA/RNA-binding protein KIN17</fullName>
    </submittedName>
</protein>
<feature type="region of interest" description="Disordered" evidence="5">
    <location>
        <begin position="149"/>
        <end position="176"/>
    </location>
</feature>
<feature type="compositionally biased region" description="Basic and acidic residues" evidence="5">
    <location>
        <begin position="704"/>
        <end position="728"/>
    </location>
</feature>
<dbReference type="InterPro" id="IPR019447">
    <property type="entry name" value="DNA/RNA-bd_Kin17_WH-like_dom"/>
</dbReference>
<feature type="non-terminal residue" evidence="7">
    <location>
        <position position="1"/>
    </location>
</feature>
<evidence type="ECO:0000256" key="2">
    <source>
        <dbReference type="ARBA" id="ARBA00022723"/>
    </source>
</evidence>
<dbReference type="InterPro" id="IPR019787">
    <property type="entry name" value="Znf_PHD-finger"/>
</dbReference>
<keyword evidence="2" id="KW-0479">Metal-binding</keyword>
<evidence type="ECO:0000313" key="8">
    <source>
        <dbReference type="Proteomes" id="UP000008909"/>
    </source>
</evidence>
<dbReference type="CDD" id="cd13155">
    <property type="entry name" value="KOW_KIN17"/>
    <property type="match status" value="1"/>
</dbReference>
<dbReference type="GO" id="GO:0008270">
    <property type="term" value="F:zinc ion binding"/>
    <property type="evidence" value="ECO:0007669"/>
    <property type="project" value="UniProtKB-KW"/>
</dbReference>
<dbReference type="Gene3D" id="2.30.30.140">
    <property type="match status" value="1"/>
</dbReference>
<keyword evidence="8" id="KW-1185">Reference proteome</keyword>
<keyword evidence="4" id="KW-0862">Zinc</keyword>
<evidence type="ECO:0000313" key="7">
    <source>
        <dbReference type="EMBL" id="GAA50062.1"/>
    </source>
</evidence>
<dbReference type="Gene3D" id="3.30.40.10">
    <property type="entry name" value="Zinc/RING finger domain, C3HC4 (zinc finger)"/>
    <property type="match status" value="1"/>
</dbReference>
<dbReference type="InterPro" id="IPR041995">
    <property type="entry name" value="KOW_KIN17"/>
</dbReference>
<reference key="2">
    <citation type="submission" date="2011-10" db="EMBL/GenBank/DDBJ databases">
        <title>The genome and transcriptome sequence of Clonorchis sinensis provide insights into the carcinogenic liver fluke.</title>
        <authorList>
            <person name="Wang X."/>
            <person name="Huang Y."/>
            <person name="Chen W."/>
            <person name="Liu H."/>
            <person name="Guo L."/>
            <person name="Chen Y."/>
            <person name="Luo F."/>
            <person name="Zhou W."/>
            <person name="Sun J."/>
            <person name="Mao Q."/>
            <person name="Liang P."/>
            <person name="Zhou C."/>
            <person name="Tian Y."/>
            <person name="Men J."/>
            <person name="Lv X."/>
            <person name="Huang L."/>
            <person name="Zhou J."/>
            <person name="Hu Y."/>
            <person name="Li R."/>
            <person name="Zhang F."/>
            <person name="Lei H."/>
            <person name="Li X."/>
            <person name="Hu X."/>
            <person name="Liang C."/>
            <person name="Xu J."/>
            <person name="Wu Z."/>
            <person name="Yu X."/>
        </authorList>
    </citation>
    <scope>NUCLEOTIDE SEQUENCE</scope>
    <source>
        <strain>Henan</strain>
    </source>
</reference>
<comment type="similarity">
    <text evidence="1">Belongs to the KIN17 family.</text>
</comment>
<dbReference type="FunFam" id="1.10.10.2030:FF:000001">
    <property type="entry name" value="DNA/RNA-binding protein KIN17, putative"/>
    <property type="match status" value="1"/>
</dbReference>
<dbReference type="Gene3D" id="1.10.10.2030">
    <property type="entry name" value="DNA/RNA-binding protein Kin17, conserved domain"/>
    <property type="match status" value="1"/>
</dbReference>
<evidence type="ECO:0000256" key="4">
    <source>
        <dbReference type="ARBA" id="ARBA00022833"/>
    </source>
</evidence>
<proteinExistence type="inferred from homology"/>
<name>G7YAS8_CLOSI</name>
<dbReference type="Pfam" id="PF10357">
    <property type="entry name" value="WH_KIN17"/>
    <property type="match status" value="1"/>
</dbReference>
<dbReference type="InterPro" id="IPR011011">
    <property type="entry name" value="Znf_FYVE_PHD"/>
</dbReference>
<dbReference type="InterPro" id="IPR014722">
    <property type="entry name" value="Rib_uL2_dom2"/>
</dbReference>
<evidence type="ECO:0000256" key="3">
    <source>
        <dbReference type="ARBA" id="ARBA00022771"/>
    </source>
</evidence>
<dbReference type="GO" id="GO:0006974">
    <property type="term" value="P:DNA damage response"/>
    <property type="evidence" value="ECO:0007669"/>
    <property type="project" value="TreeGrafter"/>
</dbReference>
<sequence length="922" mass="103796">SSASLQRKRRHPPAKQESLSKRGRLNSPIPSLGSLGHGLSGSTRVRVDSVFTDDEESDGNGAAGSAVKRPLSIDTNLPEANSRGSGSVLKQTTPKSQKFLPSPVSPRNVPLDTKRIKGRPRTKHTSTQLMVPSYSPVVKSKSQFASTRCKARSRMKPTSANAPTCSSPSTKPGLVGSQRSASQVVVASAGNSYYFNNSGEQIWLCPICLLEDDGNLMIGCDSCDDWYHTEAHPTLSRMNVNDTYVTSRDFHGPVACSCLDNDRSEIFERAFPQYLSFSLISASMERLHPPLRITSESRLLEKSIRAPVKKPRVDLFSAKDVDVPLMEPANVVNNNVDVTCAPVSQFKANCHGTNLCHCEVGCYKGLGLCLQLYLSKLIQKIRYTTAIWVEVRYPGPPMAGRQFQSLSLNAAGFALNNHLLKDDYGPSEFQPLNLIRHSVRLFTKSVKSCRRWFGSKRKVYTGRPLRHLESVRTKPSVAIQLCRNTQQSRSRLPAVVVHIQSERSCPCSTRLRLAIDQPEAARTRTLTTYDCVQNGYKCHTMSESHHRQMKLFAENGGKFISSFSSEFLKGYLDIVRRQFGGQRVHANVVYQEYIKDKEHIHMNATRWHTLTGLCMWLGKQGICKVDETEKGWFIEYIDRDPEKLKRQEASERLEKTEDEINRHFLEKQIEYNLSKTEPTEGPSYTPLVRPDDTPIRLNLSLKPKSSEKTDGEAPIEDRKVPEVVEQEEKPTNTKFITFGPKKAKPLNPLLAAEQKAKEQRSKSNPEKPKVVEHPQSTTGYRRKALDDLMEKEEALKDKRNRRDYWLTEGIEVKLVNRKLPEDVRLRHAAVVKMLDNYTAIVRVLRDGTKIKVDQEHVQTVVPPPSSTVMVVNGAYRGEYATLEQVDRDAGCCDLTIATGLCMGRYIRKVSLDDVCKLVEVQR</sequence>
<dbReference type="SMART" id="SM01253">
    <property type="entry name" value="Kin17_mid"/>
    <property type="match status" value="1"/>
</dbReference>
<feature type="compositionally biased region" description="Polar residues" evidence="5">
    <location>
        <begin position="156"/>
        <end position="170"/>
    </location>
</feature>
<dbReference type="AlphaFoldDB" id="G7YAS8"/>
<feature type="region of interest" description="Disordered" evidence="5">
    <location>
        <begin position="753"/>
        <end position="779"/>
    </location>
</feature>
<dbReference type="InterPro" id="IPR038254">
    <property type="entry name" value="KIN17_WH-like_sf"/>
</dbReference>
<dbReference type="PANTHER" id="PTHR12805:SF0">
    <property type="entry name" value="DNA_RNA-BINDING PROTEIN KIN17"/>
    <property type="match status" value="1"/>
</dbReference>
<dbReference type="InterPro" id="IPR013083">
    <property type="entry name" value="Znf_RING/FYVE/PHD"/>
</dbReference>
<dbReference type="Pfam" id="PF00628">
    <property type="entry name" value="PHD"/>
    <property type="match status" value="1"/>
</dbReference>
<dbReference type="Pfam" id="PF25092">
    <property type="entry name" value="SH3_KIN17_C"/>
    <property type="match status" value="1"/>
</dbReference>
<dbReference type="PANTHER" id="PTHR12805">
    <property type="entry name" value="KIN17 KIN, ANTIGENIC DETERMINANT OF RECA PROTEIN HOMOLOG"/>
    <property type="match status" value="1"/>
</dbReference>
<dbReference type="FunFam" id="2.30.30.30:FF:000021">
    <property type="entry name" value="DNA/RNA-binding protein KIN17, putative"/>
    <property type="match status" value="1"/>
</dbReference>
<dbReference type="EMBL" id="DF143010">
    <property type="protein sequence ID" value="GAA50062.1"/>
    <property type="molecule type" value="Genomic_DNA"/>
</dbReference>
<dbReference type="Gene3D" id="2.30.30.30">
    <property type="match status" value="1"/>
</dbReference>
<feature type="region of interest" description="Disordered" evidence="5">
    <location>
        <begin position="675"/>
        <end position="728"/>
    </location>
</feature>
<accession>G7YAS8</accession>
<feature type="region of interest" description="Disordered" evidence="5">
    <location>
        <begin position="1"/>
        <end position="125"/>
    </location>
</feature>
<dbReference type="Proteomes" id="UP000008909">
    <property type="component" value="Unassembled WGS sequence"/>
</dbReference>
<keyword evidence="3" id="KW-0863">Zinc-finger</keyword>
<dbReference type="GO" id="GO:0006260">
    <property type="term" value="P:DNA replication"/>
    <property type="evidence" value="ECO:0007669"/>
    <property type="project" value="TreeGrafter"/>
</dbReference>
<evidence type="ECO:0000259" key="6">
    <source>
        <dbReference type="SMART" id="SM01253"/>
    </source>
</evidence>
<feature type="compositionally biased region" description="Basic and acidic residues" evidence="5">
    <location>
        <begin position="754"/>
        <end position="772"/>
    </location>
</feature>
<feature type="compositionally biased region" description="Polar residues" evidence="5">
    <location>
        <begin position="73"/>
        <end position="96"/>
    </location>
</feature>
<feature type="compositionally biased region" description="Basic residues" evidence="5">
    <location>
        <begin position="1"/>
        <end position="13"/>
    </location>
</feature>
<dbReference type="InterPro" id="IPR037321">
    <property type="entry name" value="KIN17-like"/>
</dbReference>
<feature type="domain" description="DNA/RNA-binding protein Kin17 WH-like" evidence="6">
    <location>
        <begin position="547"/>
        <end position="670"/>
    </location>
</feature>
<dbReference type="GO" id="GO:0003690">
    <property type="term" value="F:double-stranded DNA binding"/>
    <property type="evidence" value="ECO:0007669"/>
    <property type="project" value="TreeGrafter"/>
</dbReference>
<evidence type="ECO:0000256" key="5">
    <source>
        <dbReference type="SAM" id="MobiDB-lite"/>
    </source>
</evidence>
<evidence type="ECO:0000256" key="1">
    <source>
        <dbReference type="ARBA" id="ARBA00008517"/>
    </source>
</evidence>
<dbReference type="GO" id="GO:0005634">
    <property type="term" value="C:nucleus"/>
    <property type="evidence" value="ECO:0007669"/>
    <property type="project" value="TreeGrafter"/>
</dbReference>
<reference evidence="7" key="1">
    <citation type="journal article" date="2011" name="Genome Biol.">
        <title>The draft genome of the carcinogenic human liver fluke Clonorchis sinensis.</title>
        <authorList>
            <person name="Wang X."/>
            <person name="Chen W."/>
            <person name="Huang Y."/>
            <person name="Sun J."/>
            <person name="Men J."/>
            <person name="Liu H."/>
            <person name="Luo F."/>
            <person name="Guo L."/>
            <person name="Lv X."/>
            <person name="Deng C."/>
            <person name="Zhou C."/>
            <person name="Fan Y."/>
            <person name="Li X."/>
            <person name="Huang L."/>
            <person name="Hu Y."/>
            <person name="Liang C."/>
            <person name="Hu X."/>
            <person name="Xu J."/>
            <person name="Yu X."/>
        </authorList>
    </citation>
    <scope>NUCLEOTIDE SEQUENCE [LARGE SCALE GENOMIC DNA]</scope>
    <source>
        <strain evidence="7">Henan</strain>
    </source>
</reference>
<organism evidence="7 8">
    <name type="scientific">Clonorchis sinensis</name>
    <name type="common">Chinese liver fluke</name>
    <dbReference type="NCBI Taxonomy" id="79923"/>
    <lineage>
        <taxon>Eukaryota</taxon>
        <taxon>Metazoa</taxon>
        <taxon>Spiralia</taxon>
        <taxon>Lophotrochozoa</taxon>
        <taxon>Platyhelminthes</taxon>
        <taxon>Trematoda</taxon>
        <taxon>Digenea</taxon>
        <taxon>Opisthorchiida</taxon>
        <taxon>Opisthorchiata</taxon>
        <taxon>Opisthorchiidae</taxon>
        <taxon>Clonorchis</taxon>
    </lineage>
</organism>
<gene>
    <name evidence="7" type="ORF">CLF_104008</name>
</gene>
<dbReference type="SUPFAM" id="SSF57903">
    <property type="entry name" value="FYVE/PHD zinc finger"/>
    <property type="match status" value="1"/>
</dbReference>
<dbReference type="Pfam" id="PF18131">
    <property type="entry name" value="KN17_SH3"/>
    <property type="match status" value="1"/>
</dbReference>